<organism evidence="2 3">
    <name type="scientific">Sistotremastrum niveocremeum HHB9708</name>
    <dbReference type="NCBI Taxonomy" id="1314777"/>
    <lineage>
        <taxon>Eukaryota</taxon>
        <taxon>Fungi</taxon>
        <taxon>Dikarya</taxon>
        <taxon>Basidiomycota</taxon>
        <taxon>Agaricomycotina</taxon>
        <taxon>Agaricomycetes</taxon>
        <taxon>Sistotremastrales</taxon>
        <taxon>Sistotremastraceae</taxon>
        <taxon>Sertulicium</taxon>
        <taxon>Sertulicium niveocremeum</taxon>
    </lineage>
</organism>
<name>A0A164TXK7_9AGAM</name>
<feature type="chain" id="PRO_5007853545" evidence="1">
    <location>
        <begin position="24"/>
        <end position="185"/>
    </location>
</feature>
<dbReference type="EMBL" id="KV419409">
    <property type="protein sequence ID" value="KZS92725.1"/>
    <property type="molecule type" value="Genomic_DNA"/>
</dbReference>
<evidence type="ECO:0000313" key="3">
    <source>
        <dbReference type="Proteomes" id="UP000076722"/>
    </source>
</evidence>
<proteinExistence type="predicted"/>
<protein>
    <submittedName>
        <fullName evidence="2">Uncharacterized protein</fullName>
    </submittedName>
</protein>
<evidence type="ECO:0000256" key="1">
    <source>
        <dbReference type="SAM" id="SignalP"/>
    </source>
</evidence>
<dbReference type="Proteomes" id="UP000076722">
    <property type="component" value="Unassembled WGS sequence"/>
</dbReference>
<evidence type="ECO:0000313" key="2">
    <source>
        <dbReference type="EMBL" id="KZS92725.1"/>
    </source>
</evidence>
<reference evidence="2 3" key="1">
    <citation type="journal article" date="2016" name="Mol. Biol. Evol.">
        <title>Comparative Genomics of Early-Diverging Mushroom-Forming Fungi Provides Insights into the Origins of Lignocellulose Decay Capabilities.</title>
        <authorList>
            <person name="Nagy L.G."/>
            <person name="Riley R."/>
            <person name="Tritt A."/>
            <person name="Adam C."/>
            <person name="Daum C."/>
            <person name="Floudas D."/>
            <person name="Sun H."/>
            <person name="Yadav J.S."/>
            <person name="Pangilinan J."/>
            <person name="Larsson K.H."/>
            <person name="Matsuura K."/>
            <person name="Barry K."/>
            <person name="Labutti K."/>
            <person name="Kuo R."/>
            <person name="Ohm R.A."/>
            <person name="Bhattacharya S.S."/>
            <person name="Shirouzu T."/>
            <person name="Yoshinaga Y."/>
            <person name="Martin F.M."/>
            <person name="Grigoriev I.V."/>
            <person name="Hibbett D.S."/>
        </authorList>
    </citation>
    <scope>NUCLEOTIDE SEQUENCE [LARGE SCALE GENOMIC DNA]</scope>
    <source>
        <strain evidence="2 3">HHB9708</strain>
    </source>
</reference>
<keyword evidence="3" id="KW-1185">Reference proteome</keyword>
<gene>
    <name evidence="2" type="ORF">SISNIDRAFT_106945</name>
</gene>
<sequence length="185" mass="20694">MVSFTQYRAFLALSLWLTGLAHGQADTTSSTTTAPTPSLSLCCQTYTAYYPNGFTLCSTITNGKQPNPTDRTSDVPPTPGLSETIYKLVTIHCGGSIPTTCPQSYTWSTVRIDIITSRRSKISQYSIDVRDRTRWHHNSLHHDKPFSTRHRRLPRTMASLDCSDLFYPDASFTTTTTNSYAFSFS</sequence>
<accession>A0A164TXK7</accession>
<feature type="signal peptide" evidence="1">
    <location>
        <begin position="1"/>
        <end position="23"/>
    </location>
</feature>
<dbReference type="AlphaFoldDB" id="A0A164TXK7"/>
<keyword evidence="1" id="KW-0732">Signal</keyword>